<keyword evidence="2" id="KW-0472">Membrane</keyword>
<evidence type="ECO:0000313" key="6">
    <source>
        <dbReference type="RefSeq" id="XP_060046354.1"/>
    </source>
</evidence>
<comment type="subcellular location">
    <subcellularLocation>
        <location evidence="1">Virion</location>
    </subcellularLocation>
</comment>
<dbReference type="PANTHER" id="PTHR34313:SF2">
    <property type="entry name" value="ENDOGENOUS RETROVIRUS GROUP K MEMBER 21 ENV POLYPROTEIN-LIKE"/>
    <property type="match status" value="1"/>
</dbReference>
<dbReference type="RefSeq" id="XP_060046353.1">
    <property type="nucleotide sequence ID" value="XM_060190370.1"/>
</dbReference>
<evidence type="ECO:0000313" key="4">
    <source>
        <dbReference type="Proteomes" id="UP001652624"/>
    </source>
</evidence>
<dbReference type="InterPro" id="IPR000328">
    <property type="entry name" value="GP41-like"/>
</dbReference>
<evidence type="ECO:0000256" key="2">
    <source>
        <dbReference type="SAM" id="Phobius"/>
    </source>
</evidence>
<keyword evidence="2" id="KW-0812">Transmembrane</keyword>
<sequence length="253" mass="28364">MTARIPVFLPIPLTVIKNREELVLYRQKRDFGVTAEVVSIIAACATAATVAGLALSQSAAAASTIDQLAERVSEGLQKQNTLNAQIHMGILNLNQQTALLQEQVDALWKMHDATCSHFFRATCVTPLQVQNASEQLRVLNTYLRGPWNVTFVNFTSQLANQIVRINETRVPPISGETWWNNMALLRGWVQRWVGSLALAIIGTGVTVTACWGHKRLYRSQRHHQRATTQVMLSLARHPRGEVPQVWLNMLQEH</sequence>
<evidence type="ECO:0000256" key="1">
    <source>
        <dbReference type="ARBA" id="ARBA00004328"/>
    </source>
</evidence>
<dbReference type="RefSeq" id="XP_060046354.1">
    <property type="nucleotide sequence ID" value="XM_060190371.1"/>
</dbReference>
<evidence type="ECO:0000259" key="3">
    <source>
        <dbReference type="Pfam" id="PF00517"/>
    </source>
</evidence>
<gene>
    <name evidence="5 6" type="primary">LOC132538136</name>
</gene>
<reference evidence="5 6" key="1">
    <citation type="submission" date="2025-05" db="UniProtKB">
        <authorList>
            <consortium name="RefSeq"/>
        </authorList>
    </citation>
    <scope>IDENTIFICATION</scope>
</reference>
<dbReference type="PANTHER" id="PTHR34313">
    <property type="entry name" value="ENDOGENOUS RETROVIRUS GROUP K MEMBER 113 ENV POLYPROTEIN-RELATED"/>
    <property type="match status" value="1"/>
</dbReference>
<keyword evidence="2" id="KW-1133">Transmembrane helix</keyword>
<keyword evidence="4" id="KW-1185">Reference proteome</keyword>
<evidence type="ECO:0000313" key="5">
    <source>
        <dbReference type="RefSeq" id="XP_060046353.1"/>
    </source>
</evidence>
<dbReference type="Proteomes" id="UP001652624">
    <property type="component" value="Chromosome 4"/>
</dbReference>
<feature type="transmembrane region" description="Helical" evidence="2">
    <location>
        <begin position="192"/>
        <end position="212"/>
    </location>
</feature>
<feature type="domain" description="Retroviral envelope protein GP41-like" evidence="3">
    <location>
        <begin position="51"/>
        <end position="171"/>
    </location>
</feature>
<name>A0ABM3XC08_ERIEU</name>
<dbReference type="InterPro" id="IPR051255">
    <property type="entry name" value="Retroviral_env_glycoprotein"/>
</dbReference>
<proteinExistence type="predicted"/>
<accession>A0ABM3XC08</accession>
<organism evidence="4 5">
    <name type="scientific">Erinaceus europaeus</name>
    <name type="common">Western European hedgehog</name>
    <dbReference type="NCBI Taxonomy" id="9365"/>
    <lineage>
        <taxon>Eukaryota</taxon>
        <taxon>Metazoa</taxon>
        <taxon>Chordata</taxon>
        <taxon>Craniata</taxon>
        <taxon>Vertebrata</taxon>
        <taxon>Euteleostomi</taxon>
        <taxon>Mammalia</taxon>
        <taxon>Eutheria</taxon>
        <taxon>Laurasiatheria</taxon>
        <taxon>Eulipotyphla</taxon>
        <taxon>Erinaceidae</taxon>
        <taxon>Erinaceinae</taxon>
        <taxon>Erinaceus</taxon>
    </lineage>
</organism>
<protein>
    <submittedName>
        <fullName evidence="5 6">Uncharacterized protein LOC132538136</fullName>
    </submittedName>
</protein>
<dbReference type="GeneID" id="132538136"/>
<dbReference type="Pfam" id="PF00517">
    <property type="entry name" value="GP41"/>
    <property type="match status" value="1"/>
</dbReference>